<evidence type="ECO:0000313" key="2">
    <source>
        <dbReference type="EMBL" id="GAA1750474.1"/>
    </source>
</evidence>
<dbReference type="Proteomes" id="UP001501475">
    <property type="component" value="Unassembled WGS sequence"/>
</dbReference>
<dbReference type="EMBL" id="BAAAPN010000021">
    <property type="protein sequence ID" value="GAA1750474.1"/>
    <property type="molecule type" value="Genomic_DNA"/>
</dbReference>
<proteinExistence type="predicted"/>
<evidence type="ECO:0000259" key="1">
    <source>
        <dbReference type="Pfam" id="PF01636"/>
    </source>
</evidence>
<sequence>MLRDWAEGDLSDIIARHPEWFAVTGGVPPANGLVPLGSGESYAVWRAGDLVVRIARRPAAELPVDLAQERAALLLAPAGLGPRVIGAGEVEVAGAGAFPYLVESLVPGRTLAPSQWSDGLRALLVADLALLHERTWPGPGPASEALAGTGPAAGRIDFVARVEEVVDWWAPRLGGAEREAWWPLVAPMRAYGKDVAGAFADLDRFSLIHGDPVCTNVLVHQGVPRLIDWEWAAIGDPARDIGFLGGAVHAAPWYASVNDGQVDALVRAYVDAGGCGDAAALRLRRDAWLALEAFSTSAYLAWVVADNPGRDHGWRPAAAHQLLTTLSDVLAPFARPARD</sequence>
<comment type="caution">
    <text evidence="2">The sequence shown here is derived from an EMBL/GenBank/DDBJ whole genome shotgun (WGS) entry which is preliminary data.</text>
</comment>
<feature type="domain" description="Aminoglycoside phosphotransferase" evidence="1">
    <location>
        <begin position="35"/>
        <end position="270"/>
    </location>
</feature>
<reference evidence="3" key="1">
    <citation type="journal article" date="2019" name="Int. J. Syst. Evol. Microbiol.">
        <title>The Global Catalogue of Microorganisms (GCM) 10K type strain sequencing project: providing services to taxonomists for standard genome sequencing and annotation.</title>
        <authorList>
            <consortium name="The Broad Institute Genomics Platform"/>
            <consortium name="The Broad Institute Genome Sequencing Center for Infectious Disease"/>
            <person name="Wu L."/>
            <person name="Ma J."/>
        </authorList>
    </citation>
    <scope>NUCLEOTIDE SEQUENCE [LARGE SCALE GENOMIC DNA]</scope>
    <source>
        <strain evidence="3">JCM 15591</strain>
    </source>
</reference>
<keyword evidence="3" id="KW-1185">Reference proteome</keyword>
<dbReference type="Pfam" id="PF01636">
    <property type="entry name" value="APH"/>
    <property type="match status" value="1"/>
</dbReference>
<dbReference type="Gene3D" id="3.90.1200.10">
    <property type="match status" value="1"/>
</dbReference>
<name>A0ABP4WAS7_9MICO</name>
<dbReference type="InterPro" id="IPR002575">
    <property type="entry name" value="Aminoglycoside_PTrfase"/>
</dbReference>
<dbReference type="SUPFAM" id="SSF56112">
    <property type="entry name" value="Protein kinase-like (PK-like)"/>
    <property type="match status" value="1"/>
</dbReference>
<protein>
    <submittedName>
        <fullName evidence="2">Aminoglycoside phosphotransferase family protein</fullName>
    </submittedName>
</protein>
<evidence type="ECO:0000313" key="3">
    <source>
        <dbReference type="Proteomes" id="UP001501475"/>
    </source>
</evidence>
<dbReference type="RefSeq" id="WP_344062604.1">
    <property type="nucleotide sequence ID" value="NZ_BAAAPN010000021.1"/>
</dbReference>
<organism evidence="2 3">
    <name type="scientific">Nostocoides vanveenii</name>
    <dbReference type="NCBI Taxonomy" id="330835"/>
    <lineage>
        <taxon>Bacteria</taxon>
        <taxon>Bacillati</taxon>
        <taxon>Actinomycetota</taxon>
        <taxon>Actinomycetes</taxon>
        <taxon>Micrococcales</taxon>
        <taxon>Intrasporangiaceae</taxon>
        <taxon>Nostocoides</taxon>
    </lineage>
</organism>
<dbReference type="InterPro" id="IPR011009">
    <property type="entry name" value="Kinase-like_dom_sf"/>
</dbReference>
<gene>
    <name evidence="2" type="ORF">GCM10009810_08580</name>
</gene>
<accession>A0ABP4WAS7</accession>